<proteinExistence type="inferred from homology"/>
<dbReference type="Pfam" id="PF03466">
    <property type="entry name" value="LysR_substrate"/>
    <property type="match status" value="1"/>
</dbReference>
<accession>A0ABR9B8T1</accession>
<dbReference type="Pfam" id="PF00126">
    <property type="entry name" value="HTH_1"/>
    <property type="match status" value="1"/>
</dbReference>
<dbReference type="InterPro" id="IPR058163">
    <property type="entry name" value="LysR-type_TF_proteobact-type"/>
</dbReference>
<dbReference type="PANTHER" id="PTHR30537">
    <property type="entry name" value="HTH-TYPE TRANSCRIPTIONAL REGULATOR"/>
    <property type="match status" value="1"/>
</dbReference>
<comment type="similarity">
    <text evidence="1">Belongs to the LysR transcriptional regulatory family.</text>
</comment>
<evidence type="ECO:0000259" key="5">
    <source>
        <dbReference type="PROSITE" id="PS50931"/>
    </source>
</evidence>
<evidence type="ECO:0000256" key="1">
    <source>
        <dbReference type="ARBA" id="ARBA00009437"/>
    </source>
</evidence>
<reference evidence="7" key="1">
    <citation type="submission" date="2023-07" db="EMBL/GenBank/DDBJ databases">
        <title>Thauera sp. CAU 1555 isolated from sand of Yaerae Beach.</title>
        <authorList>
            <person name="Kim W."/>
        </authorList>
    </citation>
    <scope>NUCLEOTIDE SEQUENCE [LARGE SCALE GENOMIC DNA]</scope>
    <source>
        <strain evidence="7">CAU 1555</strain>
    </source>
</reference>
<dbReference type="Gene3D" id="3.40.190.290">
    <property type="match status" value="1"/>
</dbReference>
<dbReference type="InterPro" id="IPR036388">
    <property type="entry name" value="WH-like_DNA-bd_sf"/>
</dbReference>
<sequence>MNRWEGIDAFVSVAESGRFATAAALLGVSTSHVSRLIARLEERLQTRLFYRSTRQVRLTETGRTFLAHCQRLQDGFDEALHAVQDLEGAPKGLLRMTCALTYGERFVVPLVNEFIARHPQLRVEIELTNRTLDIVQEGFDLAVRLGRLSDSRLTATRLAPRVMHLCAAPAYLARRGVPTTLDDLTQHDCLIGTSDTWAFQSEGSVRTLRVSGRWRCNSGQAVLDAALRGFGLCQLPDYYVREPLGDGRLQALLPDLQPPDTAVWAVFPAQRHRSPKVRLLVDHLRDGLAKRQEYQGRATPHSPE</sequence>
<dbReference type="SUPFAM" id="SSF53850">
    <property type="entry name" value="Periplasmic binding protein-like II"/>
    <property type="match status" value="1"/>
</dbReference>
<dbReference type="PANTHER" id="PTHR30537:SF10">
    <property type="entry name" value="TRANSCRIPTIONAL REGULATOR-RELATED"/>
    <property type="match status" value="1"/>
</dbReference>
<dbReference type="EMBL" id="JACYTO010000001">
    <property type="protein sequence ID" value="MBD8502765.1"/>
    <property type="molecule type" value="Genomic_DNA"/>
</dbReference>
<keyword evidence="7" id="KW-1185">Reference proteome</keyword>
<organism evidence="6 7">
    <name type="scientific">Thauera sedimentorum</name>
    <dbReference type="NCBI Taxonomy" id="2767595"/>
    <lineage>
        <taxon>Bacteria</taxon>
        <taxon>Pseudomonadati</taxon>
        <taxon>Pseudomonadota</taxon>
        <taxon>Betaproteobacteria</taxon>
        <taxon>Rhodocyclales</taxon>
        <taxon>Zoogloeaceae</taxon>
        <taxon>Thauera</taxon>
    </lineage>
</organism>
<protein>
    <submittedName>
        <fullName evidence="6">LysR family transcriptional regulator</fullName>
    </submittedName>
</protein>
<keyword evidence="4" id="KW-0804">Transcription</keyword>
<dbReference type="InterPro" id="IPR000847">
    <property type="entry name" value="LysR_HTH_N"/>
</dbReference>
<evidence type="ECO:0000313" key="7">
    <source>
        <dbReference type="Proteomes" id="UP000603602"/>
    </source>
</evidence>
<evidence type="ECO:0000256" key="2">
    <source>
        <dbReference type="ARBA" id="ARBA00023015"/>
    </source>
</evidence>
<dbReference type="InterPro" id="IPR036390">
    <property type="entry name" value="WH_DNA-bd_sf"/>
</dbReference>
<dbReference type="InterPro" id="IPR005119">
    <property type="entry name" value="LysR_subst-bd"/>
</dbReference>
<evidence type="ECO:0000256" key="4">
    <source>
        <dbReference type="ARBA" id="ARBA00023163"/>
    </source>
</evidence>
<dbReference type="SUPFAM" id="SSF46785">
    <property type="entry name" value="Winged helix' DNA-binding domain"/>
    <property type="match status" value="1"/>
</dbReference>
<keyword evidence="2" id="KW-0805">Transcription regulation</keyword>
<comment type="caution">
    <text evidence="6">The sequence shown here is derived from an EMBL/GenBank/DDBJ whole genome shotgun (WGS) entry which is preliminary data.</text>
</comment>
<keyword evidence="3" id="KW-0238">DNA-binding</keyword>
<gene>
    <name evidence="6" type="ORF">IFO67_07685</name>
</gene>
<dbReference type="RefSeq" id="WP_187717525.1">
    <property type="nucleotide sequence ID" value="NZ_JACTAH010000001.1"/>
</dbReference>
<dbReference type="Gene3D" id="1.10.10.10">
    <property type="entry name" value="Winged helix-like DNA-binding domain superfamily/Winged helix DNA-binding domain"/>
    <property type="match status" value="1"/>
</dbReference>
<name>A0ABR9B8T1_9RHOO</name>
<feature type="domain" description="HTH lysR-type" evidence="5">
    <location>
        <begin position="1"/>
        <end position="59"/>
    </location>
</feature>
<dbReference type="PROSITE" id="PS50931">
    <property type="entry name" value="HTH_LYSR"/>
    <property type="match status" value="1"/>
</dbReference>
<dbReference type="Proteomes" id="UP000603602">
    <property type="component" value="Unassembled WGS sequence"/>
</dbReference>
<evidence type="ECO:0000256" key="3">
    <source>
        <dbReference type="ARBA" id="ARBA00023125"/>
    </source>
</evidence>
<evidence type="ECO:0000313" key="6">
    <source>
        <dbReference type="EMBL" id="MBD8502765.1"/>
    </source>
</evidence>